<dbReference type="Pfam" id="PF00254">
    <property type="entry name" value="FKBP_C"/>
    <property type="match status" value="1"/>
</dbReference>
<dbReference type="EMBL" id="JBHSCX010000015">
    <property type="protein sequence ID" value="MFC4363137.1"/>
    <property type="molecule type" value="Genomic_DNA"/>
</dbReference>
<reference evidence="13" key="1">
    <citation type="journal article" date="2019" name="Int. J. Syst. Evol. Microbiol.">
        <title>The Global Catalogue of Microorganisms (GCM) 10K type strain sequencing project: providing services to taxonomists for standard genome sequencing and annotation.</title>
        <authorList>
            <consortium name="The Broad Institute Genomics Platform"/>
            <consortium name="The Broad Institute Genome Sequencing Center for Infectious Disease"/>
            <person name="Wu L."/>
            <person name="Ma J."/>
        </authorList>
    </citation>
    <scope>NUCLEOTIDE SEQUENCE [LARGE SCALE GENOMIC DNA]</scope>
    <source>
        <strain evidence="13">CECT 8570</strain>
    </source>
</reference>
<dbReference type="PROSITE" id="PS50059">
    <property type="entry name" value="FKBP_PPIASE"/>
    <property type="match status" value="1"/>
</dbReference>
<dbReference type="SUPFAM" id="SSF54534">
    <property type="entry name" value="FKBP-like"/>
    <property type="match status" value="1"/>
</dbReference>
<evidence type="ECO:0000256" key="4">
    <source>
        <dbReference type="ARBA" id="ARBA00022490"/>
    </source>
</evidence>
<comment type="subcellular location">
    <subcellularLocation>
        <location evidence="2">Cytoplasm</location>
    </subcellularLocation>
</comment>
<evidence type="ECO:0000256" key="2">
    <source>
        <dbReference type="ARBA" id="ARBA00004496"/>
    </source>
</evidence>
<keyword evidence="7 9" id="KW-0413">Isomerase</keyword>
<evidence type="ECO:0000259" key="11">
    <source>
        <dbReference type="PROSITE" id="PS50059"/>
    </source>
</evidence>
<dbReference type="Proteomes" id="UP001595840">
    <property type="component" value="Unassembled WGS sequence"/>
</dbReference>
<feature type="domain" description="PPIase FKBP-type" evidence="11">
    <location>
        <begin position="6"/>
        <end position="80"/>
    </location>
</feature>
<evidence type="ECO:0000256" key="1">
    <source>
        <dbReference type="ARBA" id="ARBA00000971"/>
    </source>
</evidence>
<evidence type="ECO:0000256" key="9">
    <source>
        <dbReference type="PROSITE-ProRule" id="PRU00277"/>
    </source>
</evidence>
<name>A0ABV8V7N0_9GAMM</name>
<evidence type="ECO:0000256" key="6">
    <source>
        <dbReference type="ARBA" id="ARBA00023186"/>
    </source>
</evidence>
<comment type="caution">
    <text evidence="12">The sequence shown here is derived from an EMBL/GenBank/DDBJ whole genome shotgun (WGS) entry which is preliminary data.</text>
</comment>
<evidence type="ECO:0000256" key="5">
    <source>
        <dbReference type="ARBA" id="ARBA00023110"/>
    </source>
</evidence>
<evidence type="ECO:0000313" key="12">
    <source>
        <dbReference type="EMBL" id="MFC4363137.1"/>
    </source>
</evidence>
<dbReference type="EC" id="5.2.1.8" evidence="10"/>
<comment type="function">
    <text evidence="8">Also involved in hydrogenase metallocenter assembly, probably by participating in the nickel insertion step. This function in hydrogenase biosynthesis requires chaperone activity and the presence of the metal-binding domain, but not PPIase activity.</text>
</comment>
<comment type="catalytic activity">
    <reaction evidence="1 9 10">
        <text>[protein]-peptidylproline (omega=180) = [protein]-peptidylproline (omega=0)</text>
        <dbReference type="Rhea" id="RHEA:16237"/>
        <dbReference type="Rhea" id="RHEA-COMP:10747"/>
        <dbReference type="Rhea" id="RHEA-COMP:10748"/>
        <dbReference type="ChEBI" id="CHEBI:83833"/>
        <dbReference type="ChEBI" id="CHEBI:83834"/>
        <dbReference type="EC" id="5.2.1.8"/>
    </reaction>
</comment>
<evidence type="ECO:0000256" key="7">
    <source>
        <dbReference type="ARBA" id="ARBA00023235"/>
    </source>
</evidence>
<evidence type="ECO:0000256" key="10">
    <source>
        <dbReference type="RuleBase" id="RU003915"/>
    </source>
</evidence>
<keyword evidence="13" id="KW-1185">Reference proteome</keyword>
<dbReference type="Gene3D" id="3.10.50.40">
    <property type="match status" value="1"/>
</dbReference>
<comment type="similarity">
    <text evidence="3 10">Belongs to the FKBP-type PPIase family.</text>
</comment>
<evidence type="ECO:0000256" key="8">
    <source>
        <dbReference type="ARBA" id="ARBA00037071"/>
    </source>
</evidence>
<accession>A0ABV8V7N0</accession>
<keyword evidence="6" id="KW-0143">Chaperone</keyword>
<gene>
    <name evidence="12" type="ORF">ACFOX3_12540</name>
</gene>
<evidence type="ECO:0000313" key="13">
    <source>
        <dbReference type="Proteomes" id="UP001595840"/>
    </source>
</evidence>
<protein>
    <recommendedName>
        <fullName evidence="10">Peptidyl-prolyl cis-trans isomerase</fullName>
        <ecNumber evidence="10">5.2.1.8</ecNumber>
    </recommendedName>
</protein>
<evidence type="ECO:0000256" key="3">
    <source>
        <dbReference type="ARBA" id="ARBA00006577"/>
    </source>
</evidence>
<keyword evidence="4" id="KW-0963">Cytoplasm</keyword>
<dbReference type="GO" id="GO:0003755">
    <property type="term" value="F:peptidyl-prolyl cis-trans isomerase activity"/>
    <property type="evidence" value="ECO:0007669"/>
    <property type="project" value="UniProtKB-EC"/>
</dbReference>
<sequence>MNIADKLVASIHYTLTNDEGEVIDSSAGHEPLDYIQGLGNIIPGLENALNGKAVGDKLQVVIEPIDGYGEYNAELVQELPRTMFEGVDTIEVGMAFQAQTAAGMQVVEVKEVDDETVTIDGNHQLAGQRLHFDVEVVAIREASADELSHGHVHAAGGCGHDH</sequence>
<dbReference type="InterPro" id="IPR001179">
    <property type="entry name" value="PPIase_FKBP_dom"/>
</dbReference>
<proteinExistence type="inferred from homology"/>
<dbReference type="PANTHER" id="PTHR47861">
    <property type="entry name" value="FKBP-TYPE PEPTIDYL-PROLYL CIS-TRANS ISOMERASE SLYD"/>
    <property type="match status" value="1"/>
</dbReference>
<dbReference type="PANTHER" id="PTHR47861:SF3">
    <property type="entry name" value="FKBP-TYPE PEPTIDYL-PROLYL CIS-TRANS ISOMERASE SLYD"/>
    <property type="match status" value="1"/>
</dbReference>
<dbReference type="InterPro" id="IPR046357">
    <property type="entry name" value="PPIase_dom_sf"/>
</dbReference>
<organism evidence="12 13">
    <name type="scientific">Simiduia curdlanivorans</name>
    <dbReference type="NCBI Taxonomy" id="1492769"/>
    <lineage>
        <taxon>Bacteria</taxon>
        <taxon>Pseudomonadati</taxon>
        <taxon>Pseudomonadota</taxon>
        <taxon>Gammaproteobacteria</taxon>
        <taxon>Cellvibrionales</taxon>
        <taxon>Cellvibrionaceae</taxon>
        <taxon>Simiduia</taxon>
    </lineage>
</organism>
<keyword evidence="5 9" id="KW-0697">Rotamase</keyword>
<dbReference type="RefSeq" id="WP_290265042.1">
    <property type="nucleotide sequence ID" value="NZ_JAUFQG010000006.1"/>
</dbReference>